<sequence length="183" mass="19991">MEPALLVPHPDHPPRSLRGVTARVIGLDDNWLSLRWRVEGARGLVVPPFAGKGRADGLWQTTCFEMFLAEDSEAAQGSYCEFNLSPSERWAAYDFDAYREGMAARPLPRQPVLTARTGQDVLIFDAVLPRAGLPPLPCRMGLTAVLEEEGGTKSYWALAHGPGKADFHHAACFAARLEAPLAP</sequence>
<protein>
    <recommendedName>
        <fullName evidence="3">DOMON-like domain-containing protein</fullName>
    </recommendedName>
</protein>
<dbReference type="EMBL" id="BTFW01000001">
    <property type="protein sequence ID" value="GMM60529.1"/>
    <property type="molecule type" value="Genomic_DNA"/>
</dbReference>
<comment type="caution">
    <text evidence="1">The sequence shown here is derived from an EMBL/GenBank/DDBJ whole genome shotgun (WGS) entry which is preliminary data.</text>
</comment>
<dbReference type="RefSeq" id="WP_317974321.1">
    <property type="nucleotide sequence ID" value="NZ_BTFW01000001.1"/>
</dbReference>
<organism evidence="1 2">
    <name type="scientific">Novosphingobium pituita</name>
    <dbReference type="NCBI Taxonomy" id="3056842"/>
    <lineage>
        <taxon>Bacteria</taxon>
        <taxon>Pseudomonadati</taxon>
        <taxon>Pseudomonadota</taxon>
        <taxon>Alphaproteobacteria</taxon>
        <taxon>Sphingomonadales</taxon>
        <taxon>Sphingomonadaceae</taxon>
        <taxon>Novosphingobium</taxon>
    </lineage>
</organism>
<proteinExistence type="predicted"/>
<dbReference type="Proteomes" id="UP001187221">
    <property type="component" value="Unassembled WGS sequence"/>
</dbReference>
<gene>
    <name evidence="1" type="ORF">NUTIK01_13060</name>
</gene>
<evidence type="ECO:0000313" key="2">
    <source>
        <dbReference type="Proteomes" id="UP001187221"/>
    </source>
</evidence>
<accession>A0ABQ6P7G7</accession>
<reference evidence="1 2" key="1">
    <citation type="submission" date="2023-06" db="EMBL/GenBank/DDBJ databases">
        <title>Draft genome sequence of Novosphingobium sp. strain IK01.</title>
        <authorList>
            <person name="Hatamoto M."/>
            <person name="Ikarashi T."/>
            <person name="Yamaguchi T."/>
        </authorList>
    </citation>
    <scope>NUCLEOTIDE SEQUENCE [LARGE SCALE GENOMIC DNA]</scope>
    <source>
        <strain evidence="1 2">IK01</strain>
    </source>
</reference>
<dbReference type="CDD" id="cd09627">
    <property type="entry name" value="DOMON_murB_like"/>
    <property type="match status" value="1"/>
</dbReference>
<evidence type="ECO:0000313" key="1">
    <source>
        <dbReference type="EMBL" id="GMM60529.1"/>
    </source>
</evidence>
<name>A0ABQ6P7G7_9SPHN</name>
<evidence type="ECO:0008006" key="3">
    <source>
        <dbReference type="Google" id="ProtNLM"/>
    </source>
</evidence>
<keyword evidence="2" id="KW-1185">Reference proteome</keyword>